<organism evidence="1 2">
    <name type="scientific">Durusdinium trenchii</name>
    <dbReference type="NCBI Taxonomy" id="1381693"/>
    <lineage>
        <taxon>Eukaryota</taxon>
        <taxon>Sar</taxon>
        <taxon>Alveolata</taxon>
        <taxon>Dinophyceae</taxon>
        <taxon>Suessiales</taxon>
        <taxon>Symbiodiniaceae</taxon>
        <taxon>Durusdinium</taxon>
    </lineage>
</organism>
<evidence type="ECO:0000313" key="2">
    <source>
        <dbReference type="Proteomes" id="UP001642484"/>
    </source>
</evidence>
<dbReference type="Proteomes" id="UP001642484">
    <property type="component" value="Unassembled WGS sequence"/>
</dbReference>
<keyword evidence="2" id="KW-1185">Reference proteome</keyword>
<name>A0ABP0PUT6_9DINO</name>
<dbReference type="EMBL" id="CAXAMN010023618">
    <property type="protein sequence ID" value="CAK9079097.1"/>
    <property type="molecule type" value="Genomic_DNA"/>
</dbReference>
<gene>
    <name evidence="1" type="ORF">CCMP2556_LOCUS38973</name>
</gene>
<reference evidence="1 2" key="1">
    <citation type="submission" date="2024-02" db="EMBL/GenBank/DDBJ databases">
        <authorList>
            <person name="Chen Y."/>
            <person name="Shah S."/>
            <person name="Dougan E. K."/>
            <person name="Thang M."/>
            <person name="Chan C."/>
        </authorList>
    </citation>
    <scope>NUCLEOTIDE SEQUENCE [LARGE SCALE GENOMIC DNA]</scope>
</reference>
<comment type="caution">
    <text evidence="1">The sequence shown here is derived from an EMBL/GenBank/DDBJ whole genome shotgun (WGS) entry which is preliminary data.</text>
</comment>
<proteinExistence type="predicted"/>
<accession>A0ABP0PUT6</accession>
<protein>
    <submittedName>
        <fullName evidence="1">Uncharacterized protein</fullName>
    </submittedName>
</protein>
<evidence type="ECO:0000313" key="1">
    <source>
        <dbReference type="EMBL" id="CAK9079097.1"/>
    </source>
</evidence>
<sequence>MICLICGPAAQGWHRRGSGFCDAPQNQCSRPRELESQNELFLQILFGMALRGPSDCSCAMFNALCRWRASILRDGGGQDGMLWPVTTVYSFRDLPVLARRLARPGGMQIHNRFRSRLNQADFPITCTPA</sequence>